<evidence type="ECO:0000256" key="1">
    <source>
        <dbReference type="SAM" id="MobiDB-lite"/>
    </source>
</evidence>
<keyword evidence="3" id="KW-1185">Reference proteome</keyword>
<proteinExistence type="predicted"/>
<feature type="region of interest" description="Disordered" evidence="1">
    <location>
        <begin position="1"/>
        <end position="20"/>
    </location>
</feature>
<feature type="compositionally biased region" description="Basic and acidic residues" evidence="1">
    <location>
        <begin position="1"/>
        <end position="11"/>
    </location>
</feature>
<sequence>MSGRGGSREGSGRPSPWNNKKTVAIRVPECFAQELLNYARRLDRGENTSNMDNVHNQKVLAMLKETLNYPTNSFGKGKAIIKEAVSIMENVQNQ</sequence>
<dbReference type="EMBL" id="MRCC01000004">
    <property type="protein sequence ID" value="OKH27943.1"/>
    <property type="molecule type" value="Genomic_DNA"/>
</dbReference>
<accession>A0A1U7HWG9</accession>
<dbReference type="RefSeq" id="WP_218596672.1">
    <property type="nucleotide sequence ID" value="NZ_CAWMVK010000034.1"/>
</dbReference>
<dbReference type="AlphaFoldDB" id="A0A1U7HWG9"/>
<name>A0A1U7HWG9_9CHRO</name>
<evidence type="ECO:0000313" key="2">
    <source>
        <dbReference type="EMBL" id="OKH27943.1"/>
    </source>
</evidence>
<gene>
    <name evidence="2" type="ORF">NIES1031_04990</name>
</gene>
<evidence type="ECO:0000313" key="3">
    <source>
        <dbReference type="Proteomes" id="UP000185984"/>
    </source>
</evidence>
<protein>
    <submittedName>
        <fullName evidence="2">Uncharacterized protein</fullName>
    </submittedName>
</protein>
<dbReference type="Proteomes" id="UP000185984">
    <property type="component" value="Unassembled WGS sequence"/>
</dbReference>
<organism evidence="2 3">
    <name type="scientific">Chroogloeocystis siderophila 5.2 s.c.1</name>
    <dbReference type="NCBI Taxonomy" id="247279"/>
    <lineage>
        <taxon>Bacteria</taxon>
        <taxon>Bacillati</taxon>
        <taxon>Cyanobacteriota</taxon>
        <taxon>Cyanophyceae</taxon>
        <taxon>Oscillatoriophycideae</taxon>
        <taxon>Chroococcales</taxon>
        <taxon>Chroococcaceae</taxon>
        <taxon>Chroogloeocystis</taxon>
    </lineage>
</organism>
<comment type="caution">
    <text evidence="2">The sequence shown here is derived from an EMBL/GenBank/DDBJ whole genome shotgun (WGS) entry which is preliminary data.</text>
</comment>
<reference evidence="2 3" key="1">
    <citation type="submission" date="2016-11" db="EMBL/GenBank/DDBJ databases">
        <title>Draft Genome Sequences of Nine Cyanobacterial Strains from Diverse Habitats.</title>
        <authorList>
            <person name="Zhu T."/>
            <person name="Hou S."/>
            <person name="Lu X."/>
            <person name="Hess W.R."/>
        </authorList>
    </citation>
    <scope>NUCLEOTIDE SEQUENCE [LARGE SCALE GENOMIC DNA]</scope>
    <source>
        <strain evidence="2 3">5.2 s.c.1</strain>
    </source>
</reference>